<evidence type="ECO:0000313" key="2">
    <source>
        <dbReference type="EMBL" id="MBE8714714.1"/>
    </source>
</evidence>
<feature type="domain" description="Transposase IS200-like" evidence="1">
    <location>
        <begin position="5"/>
        <end position="119"/>
    </location>
</feature>
<gene>
    <name evidence="2" type="ORF">C4F49_13580</name>
</gene>
<dbReference type="GO" id="GO:0006313">
    <property type="term" value="P:DNA transposition"/>
    <property type="evidence" value="ECO:0007669"/>
    <property type="project" value="InterPro"/>
</dbReference>
<comment type="caution">
    <text evidence="2">The sequence shown here is derived from an EMBL/GenBank/DDBJ whole genome shotgun (WGS) entry which is preliminary data.</text>
</comment>
<dbReference type="InterPro" id="IPR002686">
    <property type="entry name" value="Transposase_17"/>
</dbReference>
<accession>A0A928V122</accession>
<dbReference type="Proteomes" id="UP000616201">
    <property type="component" value="Unassembled WGS sequence"/>
</dbReference>
<dbReference type="EMBL" id="PRDK01000007">
    <property type="protein sequence ID" value="MBE8714714.1"/>
    <property type="molecule type" value="Genomic_DNA"/>
</dbReference>
<proteinExistence type="predicted"/>
<name>A0A928V122_9SPHI</name>
<dbReference type="PANTHER" id="PTHR33360:SF2">
    <property type="entry name" value="TRANSPOSASE FOR INSERTION SEQUENCE ELEMENT IS200"/>
    <property type="match status" value="1"/>
</dbReference>
<dbReference type="GO" id="GO:0004803">
    <property type="term" value="F:transposase activity"/>
    <property type="evidence" value="ECO:0007669"/>
    <property type="project" value="InterPro"/>
</dbReference>
<dbReference type="AlphaFoldDB" id="A0A928V122"/>
<sequence length="155" mass="18954">MSNTYSQINIHCVFAVKGRENIILDHFRDQLFKYMYGILKNDDIYVMAIGGWLDHVHVFFELPRSKRISDIVRDLKSTSSKWINDNRFIKGRFRWQEGYGAFSNSRSQRDRVIKYILNQETHHRKRSFKDEYFELMLNYKIDYNSDYLFEFYDFK</sequence>
<evidence type="ECO:0000259" key="1">
    <source>
        <dbReference type="SMART" id="SM01321"/>
    </source>
</evidence>
<dbReference type="Pfam" id="PF01797">
    <property type="entry name" value="Y1_Tnp"/>
    <property type="match status" value="1"/>
</dbReference>
<dbReference type="InterPro" id="IPR036515">
    <property type="entry name" value="Transposase_17_sf"/>
</dbReference>
<dbReference type="RefSeq" id="WP_196936037.1">
    <property type="nucleotide sequence ID" value="NZ_MU158698.1"/>
</dbReference>
<dbReference type="Gene3D" id="3.30.70.1290">
    <property type="entry name" value="Transposase IS200-like"/>
    <property type="match status" value="1"/>
</dbReference>
<dbReference type="NCBIfam" id="NF033573">
    <property type="entry name" value="transpos_IS200"/>
    <property type="match status" value="1"/>
</dbReference>
<dbReference type="GO" id="GO:0003677">
    <property type="term" value="F:DNA binding"/>
    <property type="evidence" value="ECO:0007669"/>
    <property type="project" value="InterPro"/>
</dbReference>
<reference evidence="2" key="1">
    <citation type="submission" date="2018-02" db="EMBL/GenBank/DDBJ databases">
        <authorList>
            <person name="Vasarhelyi B.M."/>
            <person name="Deshmukh S."/>
            <person name="Balint B."/>
            <person name="Kukolya J."/>
        </authorList>
    </citation>
    <scope>NUCLEOTIDE SEQUENCE</scope>
    <source>
        <strain evidence="2">KB22</strain>
    </source>
</reference>
<protein>
    <submittedName>
        <fullName evidence="2">Transposase</fullName>
    </submittedName>
</protein>
<dbReference type="SUPFAM" id="SSF143422">
    <property type="entry name" value="Transposase IS200-like"/>
    <property type="match status" value="1"/>
</dbReference>
<organism evidence="2 3">
    <name type="scientific">Sphingobacterium hungaricum</name>
    <dbReference type="NCBI Taxonomy" id="2082723"/>
    <lineage>
        <taxon>Bacteria</taxon>
        <taxon>Pseudomonadati</taxon>
        <taxon>Bacteroidota</taxon>
        <taxon>Sphingobacteriia</taxon>
        <taxon>Sphingobacteriales</taxon>
        <taxon>Sphingobacteriaceae</taxon>
        <taxon>Sphingobacterium</taxon>
    </lineage>
</organism>
<keyword evidence="3" id="KW-1185">Reference proteome</keyword>
<dbReference type="SMART" id="SM01321">
    <property type="entry name" value="Y1_Tnp"/>
    <property type="match status" value="1"/>
</dbReference>
<evidence type="ECO:0000313" key="3">
    <source>
        <dbReference type="Proteomes" id="UP000616201"/>
    </source>
</evidence>
<dbReference type="PANTHER" id="PTHR33360">
    <property type="entry name" value="TRANSPOSASE FOR INSERTION SEQUENCE ELEMENT IS200"/>
    <property type="match status" value="1"/>
</dbReference>